<comment type="caution">
    <text evidence="1">The sequence shown here is derived from an EMBL/GenBank/DDBJ whole genome shotgun (WGS) entry which is preliminary data.</text>
</comment>
<evidence type="ECO:0000313" key="2">
    <source>
        <dbReference type="Proteomes" id="UP001482620"/>
    </source>
</evidence>
<dbReference type="Proteomes" id="UP001482620">
    <property type="component" value="Unassembled WGS sequence"/>
</dbReference>
<proteinExistence type="predicted"/>
<dbReference type="EMBL" id="JAHRIQ010026637">
    <property type="protein sequence ID" value="MEQ2230212.1"/>
    <property type="molecule type" value="Genomic_DNA"/>
</dbReference>
<evidence type="ECO:0000313" key="1">
    <source>
        <dbReference type="EMBL" id="MEQ2230212.1"/>
    </source>
</evidence>
<reference evidence="1 2" key="1">
    <citation type="submission" date="2021-06" db="EMBL/GenBank/DDBJ databases">
        <authorList>
            <person name="Palmer J.M."/>
        </authorList>
    </citation>
    <scope>NUCLEOTIDE SEQUENCE [LARGE SCALE GENOMIC DNA]</scope>
    <source>
        <strain evidence="2">if_2019</strain>
        <tissue evidence="1">Muscle</tissue>
    </source>
</reference>
<protein>
    <submittedName>
        <fullName evidence="1">Uncharacterized protein</fullName>
    </submittedName>
</protein>
<sequence>MVFLCLHGHPWRKCALKAADAALKCLSCINAAITEEELIQAHTMIHPATVAQPGCRTGEEMLYLLLIFPAHRVRRRKNGFIHSYYLTSYPEIRERIRTFLGFLSISMKKLSQSFCCWLHFNLFIGFTVEPVGLYYGFSQTGTS</sequence>
<organism evidence="1 2">
    <name type="scientific">Ilyodon furcidens</name>
    <name type="common">goldbreast splitfin</name>
    <dbReference type="NCBI Taxonomy" id="33524"/>
    <lineage>
        <taxon>Eukaryota</taxon>
        <taxon>Metazoa</taxon>
        <taxon>Chordata</taxon>
        <taxon>Craniata</taxon>
        <taxon>Vertebrata</taxon>
        <taxon>Euteleostomi</taxon>
        <taxon>Actinopterygii</taxon>
        <taxon>Neopterygii</taxon>
        <taxon>Teleostei</taxon>
        <taxon>Neoteleostei</taxon>
        <taxon>Acanthomorphata</taxon>
        <taxon>Ovalentaria</taxon>
        <taxon>Atherinomorphae</taxon>
        <taxon>Cyprinodontiformes</taxon>
        <taxon>Goodeidae</taxon>
        <taxon>Ilyodon</taxon>
    </lineage>
</organism>
<gene>
    <name evidence="1" type="ORF">ILYODFUR_026898</name>
</gene>
<name>A0ABV0TFB4_9TELE</name>
<accession>A0ABV0TFB4</accession>
<keyword evidence="2" id="KW-1185">Reference proteome</keyword>